<accession>A0A9P9AZT8</accession>
<feature type="transmembrane region" description="Helical" evidence="7">
    <location>
        <begin position="116"/>
        <end position="139"/>
    </location>
</feature>
<name>A0A9P9AZT8_9HYPO</name>
<comment type="similarity">
    <text evidence="5">Belongs to the SAT4 family.</text>
</comment>
<evidence type="ECO:0000256" key="2">
    <source>
        <dbReference type="ARBA" id="ARBA00022692"/>
    </source>
</evidence>
<feature type="transmembrane region" description="Helical" evidence="7">
    <location>
        <begin position="198"/>
        <end position="219"/>
    </location>
</feature>
<protein>
    <recommendedName>
        <fullName evidence="8">Rhodopsin domain-containing protein</fullName>
    </recommendedName>
</protein>
<feature type="transmembrane region" description="Helical" evidence="7">
    <location>
        <begin position="43"/>
        <end position="62"/>
    </location>
</feature>
<evidence type="ECO:0000259" key="8">
    <source>
        <dbReference type="Pfam" id="PF20684"/>
    </source>
</evidence>
<dbReference type="PANTHER" id="PTHR33048">
    <property type="entry name" value="PTH11-LIKE INTEGRAL MEMBRANE PROTEIN (AFU_ORTHOLOGUE AFUA_5G11245)"/>
    <property type="match status" value="1"/>
</dbReference>
<feature type="transmembrane region" description="Helical" evidence="7">
    <location>
        <begin position="12"/>
        <end position="31"/>
    </location>
</feature>
<dbReference type="AlphaFoldDB" id="A0A9P9AZT8"/>
<dbReference type="InterPro" id="IPR052337">
    <property type="entry name" value="SAT4-like"/>
</dbReference>
<feature type="compositionally biased region" description="Polar residues" evidence="6">
    <location>
        <begin position="343"/>
        <end position="353"/>
    </location>
</feature>
<dbReference type="GO" id="GO:0016020">
    <property type="term" value="C:membrane"/>
    <property type="evidence" value="ECO:0007669"/>
    <property type="project" value="UniProtKB-SubCell"/>
</dbReference>
<dbReference type="InterPro" id="IPR049326">
    <property type="entry name" value="Rhodopsin_dom_fungi"/>
</dbReference>
<evidence type="ECO:0000256" key="1">
    <source>
        <dbReference type="ARBA" id="ARBA00004141"/>
    </source>
</evidence>
<dbReference type="Pfam" id="PF20684">
    <property type="entry name" value="Fung_rhodopsin"/>
    <property type="match status" value="1"/>
</dbReference>
<evidence type="ECO:0000313" key="10">
    <source>
        <dbReference type="Proteomes" id="UP000777438"/>
    </source>
</evidence>
<keyword evidence="10" id="KW-1185">Reference proteome</keyword>
<comment type="subcellular location">
    <subcellularLocation>
        <location evidence="1">Membrane</location>
        <topology evidence="1">Multi-pass membrane protein</topology>
    </subcellularLocation>
</comment>
<keyword evidence="3 7" id="KW-1133">Transmembrane helix</keyword>
<comment type="caution">
    <text evidence="9">The sequence shown here is derived from an EMBL/GenBank/DDBJ whole genome shotgun (WGS) entry which is preliminary data.</text>
</comment>
<dbReference type="PANTHER" id="PTHR33048:SF92">
    <property type="entry name" value="INTEGRAL MEMBRANE PROTEIN"/>
    <property type="match status" value="1"/>
</dbReference>
<dbReference type="EMBL" id="JAGPYM010000001">
    <property type="protein sequence ID" value="KAH6900604.1"/>
    <property type="molecule type" value="Genomic_DNA"/>
</dbReference>
<reference evidence="9 10" key="1">
    <citation type="journal article" date="2021" name="Nat. Commun.">
        <title>Genetic determinants of endophytism in the Arabidopsis root mycobiome.</title>
        <authorList>
            <person name="Mesny F."/>
            <person name="Miyauchi S."/>
            <person name="Thiergart T."/>
            <person name="Pickel B."/>
            <person name="Atanasova L."/>
            <person name="Karlsson M."/>
            <person name="Huettel B."/>
            <person name="Barry K.W."/>
            <person name="Haridas S."/>
            <person name="Chen C."/>
            <person name="Bauer D."/>
            <person name="Andreopoulos W."/>
            <person name="Pangilinan J."/>
            <person name="LaButti K."/>
            <person name="Riley R."/>
            <person name="Lipzen A."/>
            <person name="Clum A."/>
            <person name="Drula E."/>
            <person name="Henrissat B."/>
            <person name="Kohler A."/>
            <person name="Grigoriev I.V."/>
            <person name="Martin F.M."/>
            <person name="Hacquard S."/>
        </authorList>
    </citation>
    <scope>NUCLEOTIDE SEQUENCE [LARGE SCALE GENOMIC DNA]</scope>
    <source>
        <strain evidence="9 10">MPI-CAGE-CH-0241</strain>
    </source>
</reference>
<evidence type="ECO:0000256" key="7">
    <source>
        <dbReference type="SAM" id="Phobius"/>
    </source>
</evidence>
<feature type="transmembrane region" description="Helical" evidence="7">
    <location>
        <begin position="231"/>
        <end position="250"/>
    </location>
</feature>
<evidence type="ECO:0000256" key="5">
    <source>
        <dbReference type="ARBA" id="ARBA00038359"/>
    </source>
</evidence>
<evidence type="ECO:0000313" key="9">
    <source>
        <dbReference type="EMBL" id="KAH6900604.1"/>
    </source>
</evidence>
<feature type="region of interest" description="Disordered" evidence="6">
    <location>
        <begin position="270"/>
        <end position="296"/>
    </location>
</feature>
<feature type="transmembrane region" description="Helical" evidence="7">
    <location>
        <begin position="166"/>
        <end position="186"/>
    </location>
</feature>
<keyword evidence="2 7" id="KW-0812">Transmembrane</keyword>
<evidence type="ECO:0000256" key="3">
    <source>
        <dbReference type="ARBA" id="ARBA00022989"/>
    </source>
</evidence>
<organism evidence="9 10">
    <name type="scientific">Thelonectria olida</name>
    <dbReference type="NCBI Taxonomy" id="1576542"/>
    <lineage>
        <taxon>Eukaryota</taxon>
        <taxon>Fungi</taxon>
        <taxon>Dikarya</taxon>
        <taxon>Ascomycota</taxon>
        <taxon>Pezizomycotina</taxon>
        <taxon>Sordariomycetes</taxon>
        <taxon>Hypocreomycetidae</taxon>
        <taxon>Hypocreales</taxon>
        <taxon>Nectriaceae</taxon>
        <taxon>Thelonectria</taxon>
    </lineage>
</organism>
<sequence>MVSSTSVIVGEWVLLALALVLVGARLFVRLFMNRDKLHMADAMLLIASCCAIALVICDTIAYKKDAMHDFTHTTAEIWKIRFAVNYFFDTGMYFPKFSIIAFYYTLVPATQPKMRIALYALTAITVCSGLVTFFDATFWCGLDISSNWSTKPGACRAYDSMVMMRIHWSLNFSTEVLNVVFPFPIIRDVKLPRRREKIGLAVILGLGVITIAVSIGRFTNMVMIGNGFSNYLWAESELCVSIMVVALTSLRPLLRKLAHMINSSIHSSDYKSGTPGYRSTDPRTRTARSRANHTQGSGAYWRSVTGTQHKANDDINGSEVQLNEMKGGKVLKTEEIRISSETVSHDGSTQFASGSGRPMGLEPAHMA</sequence>
<feature type="transmembrane region" description="Helical" evidence="7">
    <location>
        <begin position="82"/>
        <end position="104"/>
    </location>
</feature>
<evidence type="ECO:0000256" key="4">
    <source>
        <dbReference type="ARBA" id="ARBA00023136"/>
    </source>
</evidence>
<evidence type="ECO:0000256" key="6">
    <source>
        <dbReference type="SAM" id="MobiDB-lite"/>
    </source>
</evidence>
<feature type="region of interest" description="Disordered" evidence="6">
    <location>
        <begin position="343"/>
        <end position="367"/>
    </location>
</feature>
<proteinExistence type="inferred from homology"/>
<dbReference type="Proteomes" id="UP000777438">
    <property type="component" value="Unassembled WGS sequence"/>
</dbReference>
<feature type="domain" description="Rhodopsin" evidence="8">
    <location>
        <begin position="24"/>
        <end position="256"/>
    </location>
</feature>
<keyword evidence="4 7" id="KW-0472">Membrane</keyword>
<gene>
    <name evidence="9" type="ORF">B0T10DRAFT_32338</name>
</gene>
<dbReference type="OrthoDB" id="444631at2759"/>